<protein>
    <recommendedName>
        <fullName evidence="10">dITP/XTP pyrophosphatase</fullName>
        <ecNumber evidence="10">3.6.1.66</ecNumber>
    </recommendedName>
    <alternativeName>
        <fullName evidence="10">Non-canonical purine NTP pyrophosphatase</fullName>
    </alternativeName>
    <alternativeName>
        <fullName evidence="10">Non-standard purine NTP pyrophosphatase</fullName>
    </alternativeName>
    <alternativeName>
        <fullName evidence="10">Nucleoside-triphosphate diphosphatase</fullName>
    </alternativeName>
    <alternativeName>
        <fullName evidence="10">Nucleoside-triphosphate pyrophosphatase</fullName>
        <shortName evidence="10">NTPase</shortName>
    </alternativeName>
</protein>
<evidence type="ECO:0000256" key="2">
    <source>
        <dbReference type="ARBA" id="ARBA00011738"/>
    </source>
</evidence>
<keyword evidence="4 10" id="KW-0547">Nucleotide-binding</keyword>
<evidence type="ECO:0000256" key="9">
    <source>
        <dbReference type="ARBA" id="ARBA00052017"/>
    </source>
</evidence>
<feature type="binding site" evidence="10">
    <location>
        <begin position="162"/>
        <end position="165"/>
    </location>
    <ligand>
        <name>substrate</name>
    </ligand>
</feature>
<reference evidence="12" key="1">
    <citation type="submission" date="2020-07" db="EMBL/GenBank/DDBJ databases">
        <title>Huge and variable diversity of episymbiotic CPR bacteria and DPANN archaea in groundwater ecosystems.</title>
        <authorList>
            <person name="He C.Y."/>
            <person name="Keren R."/>
            <person name="Whittaker M."/>
            <person name="Farag I.F."/>
            <person name="Doudna J."/>
            <person name="Cate J.H.D."/>
            <person name="Banfield J.F."/>
        </authorList>
    </citation>
    <scope>NUCLEOTIDE SEQUENCE</scope>
    <source>
        <strain evidence="12">NC_groundwater_717_Ag_S-0.2um_59_8</strain>
    </source>
</reference>
<feature type="binding site" evidence="10">
    <location>
        <position position="69"/>
    </location>
    <ligand>
        <name>Mg(2+)</name>
        <dbReference type="ChEBI" id="CHEBI:18420"/>
    </ligand>
</feature>
<name>A0A932GPB4_UNCTE</name>
<keyword evidence="7 10" id="KW-0546">Nucleotide metabolism</keyword>
<dbReference type="EC" id="3.6.1.66" evidence="10"/>
<keyword evidence="5 10" id="KW-0378">Hydrolase</keyword>
<dbReference type="FunFam" id="3.90.950.10:FF:000001">
    <property type="entry name" value="dITP/XTP pyrophosphatase"/>
    <property type="match status" value="1"/>
</dbReference>
<comment type="catalytic activity">
    <reaction evidence="10">
        <text>ITP + H2O = IMP + diphosphate + H(+)</text>
        <dbReference type="Rhea" id="RHEA:29399"/>
        <dbReference type="ChEBI" id="CHEBI:15377"/>
        <dbReference type="ChEBI" id="CHEBI:15378"/>
        <dbReference type="ChEBI" id="CHEBI:33019"/>
        <dbReference type="ChEBI" id="CHEBI:58053"/>
        <dbReference type="ChEBI" id="CHEBI:61402"/>
        <dbReference type="EC" id="3.6.1.66"/>
    </reaction>
</comment>
<evidence type="ECO:0000256" key="7">
    <source>
        <dbReference type="ARBA" id="ARBA00023080"/>
    </source>
</evidence>
<evidence type="ECO:0000256" key="6">
    <source>
        <dbReference type="ARBA" id="ARBA00022842"/>
    </source>
</evidence>
<dbReference type="InterPro" id="IPR029001">
    <property type="entry name" value="ITPase-like_fam"/>
</dbReference>
<feature type="binding site" evidence="10">
    <location>
        <begin position="7"/>
        <end position="12"/>
    </location>
    <ligand>
        <name>substrate</name>
    </ligand>
</feature>
<feature type="binding site" evidence="10">
    <location>
        <position position="70"/>
    </location>
    <ligand>
        <name>substrate</name>
    </ligand>
</feature>
<feature type="binding site" evidence="10">
    <location>
        <begin position="190"/>
        <end position="191"/>
    </location>
    <ligand>
        <name>substrate</name>
    </ligand>
</feature>
<feature type="binding site" evidence="10">
    <location>
        <position position="40"/>
    </location>
    <ligand>
        <name>Mg(2+)</name>
        <dbReference type="ChEBI" id="CHEBI:18420"/>
    </ligand>
</feature>
<feature type="active site" description="Proton acceptor" evidence="10">
    <location>
        <position position="69"/>
    </location>
</feature>
<dbReference type="SUPFAM" id="SSF52972">
    <property type="entry name" value="ITPase-like"/>
    <property type="match status" value="1"/>
</dbReference>
<keyword evidence="6 10" id="KW-0460">Magnesium</keyword>
<dbReference type="GO" id="GO:0035870">
    <property type="term" value="F:dITP diphosphatase activity"/>
    <property type="evidence" value="ECO:0007669"/>
    <property type="project" value="UniProtKB-UniRule"/>
</dbReference>
<comment type="subunit">
    <text evidence="2 10">Homodimer.</text>
</comment>
<evidence type="ECO:0000313" key="13">
    <source>
        <dbReference type="Proteomes" id="UP000741360"/>
    </source>
</evidence>
<evidence type="ECO:0000256" key="4">
    <source>
        <dbReference type="ARBA" id="ARBA00022741"/>
    </source>
</evidence>
<dbReference type="GO" id="GO:0036222">
    <property type="term" value="F:XTP diphosphatase activity"/>
    <property type="evidence" value="ECO:0007669"/>
    <property type="project" value="UniProtKB-UniRule"/>
</dbReference>
<dbReference type="InterPro" id="IPR020922">
    <property type="entry name" value="dITP/XTP_pyrophosphatase"/>
</dbReference>
<dbReference type="Proteomes" id="UP000741360">
    <property type="component" value="Unassembled WGS sequence"/>
</dbReference>
<comment type="cofactor">
    <cofactor evidence="10">
        <name>Mg(2+)</name>
        <dbReference type="ChEBI" id="CHEBI:18420"/>
    </cofactor>
    <text evidence="10">Binds 1 Mg(2+) ion per subunit.</text>
</comment>
<dbReference type="GO" id="GO:0036220">
    <property type="term" value="F:ITP diphosphatase activity"/>
    <property type="evidence" value="ECO:0007669"/>
    <property type="project" value="UniProtKB-UniRule"/>
</dbReference>
<comment type="catalytic activity">
    <reaction evidence="8 10">
        <text>dITP + H2O = dIMP + diphosphate + H(+)</text>
        <dbReference type="Rhea" id="RHEA:28342"/>
        <dbReference type="ChEBI" id="CHEBI:15377"/>
        <dbReference type="ChEBI" id="CHEBI:15378"/>
        <dbReference type="ChEBI" id="CHEBI:33019"/>
        <dbReference type="ChEBI" id="CHEBI:61194"/>
        <dbReference type="ChEBI" id="CHEBI:61382"/>
        <dbReference type="EC" id="3.6.1.66"/>
    </reaction>
</comment>
<dbReference type="GO" id="GO:0017111">
    <property type="term" value="F:ribonucleoside triphosphate phosphatase activity"/>
    <property type="evidence" value="ECO:0007669"/>
    <property type="project" value="InterPro"/>
</dbReference>
<dbReference type="AlphaFoldDB" id="A0A932GPB4"/>
<gene>
    <name evidence="12" type="primary">rdgB</name>
    <name evidence="12" type="ORF">HYY65_06335</name>
</gene>
<dbReference type="NCBIfam" id="TIGR00042">
    <property type="entry name" value="RdgB/HAM1 family non-canonical purine NTP pyrophosphatase"/>
    <property type="match status" value="1"/>
</dbReference>
<evidence type="ECO:0000256" key="1">
    <source>
        <dbReference type="ARBA" id="ARBA00008023"/>
    </source>
</evidence>
<dbReference type="GO" id="GO:0009117">
    <property type="term" value="P:nucleotide metabolic process"/>
    <property type="evidence" value="ECO:0007669"/>
    <property type="project" value="UniProtKB-KW"/>
</dbReference>
<dbReference type="InterPro" id="IPR002637">
    <property type="entry name" value="RdgB/HAM1"/>
</dbReference>
<keyword evidence="3 10" id="KW-0479">Metal-binding</keyword>
<dbReference type="GO" id="GO:0000166">
    <property type="term" value="F:nucleotide binding"/>
    <property type="evidence" value="ECO:0007669"/>
    <property type="project" value="UniProtKB-KW"/>
</dbReference>
<dbReference type="CDD" id="cd00515">
    <property type="entry name" value="HAM1"/>
    <property type="match status" value="1"/>
</dbReference>
<evidence type="ECO:0000256" key="5">
    <source>
        <dbReference type="ARBA" id="ARBA00022801"/>
    </source>
</evidence>
<dbReference type="Gene3D" id="3.90.950.10">
    <property type="match status" value="1"/>
</dbReference>
<proteinExistence type="inferred from homology"/>
<dbReference type="EMBL" id="JACPSX010000110">
    <property type="protein sequence ID" value="MBI3014669.1"/>
    <property type="molecule type" value="Genomic_DNA"/>
</dbReference>
<comment type="function">
    <text evidence="10">Pyrophosphatase that catalyzes the hydrolysis of nucleoside triphosphates to their monophosphate derivatives, with a high preference for the non-canonical purine nucleotides XTP (xanthosine triphosphate), dITP (deoxyinosine triphosphate) and ITP. Seems to function as a house-cleaning enzyme that removes non-canonical purine nucleotides from the nucleotide pool, thus preventing their incorporation into DNA/RNA and avoiding chromosomal lesions.</text>
</comment>
<dbReference type="GO" id="GO:0046872">
    <property type="term" value="F:metal ion binding"/>
    <property type="evidence" value="ECO:0007669"/>
    <property type="project" value="UniProtKB-KW"/>
</dbReference>
<evidence type="ECO:0000256" key="10">
    <source>
        <dbReference type="HAMAP-Rule" id="MF_01405"/>
    </source>
</evidence>
<dbReference type="GO" id="GO:0009146">
    <property type="term" value="P:purine nucleoside triphosphate catabolic process"/>
    <property type="evidence" value="ECO:0007669"/>
    <property type="project" value="UniProtKB-UniRule"/>
</dbReference>
<dbReference type="PANTHER" id="PTHR11067:SF9">
    <property type="entry name" value="INOSINE TRIPHOSPHATE PYROPHOSPHATASE"/>
    <property type="match status" value="1"/>
</dbReference>
<dbReference type="HAMAP" id="MF_01405">
    <property type="entry name" value="Non_canon_purine_NTPase"/>
    <property type="match status" value="1"/>
</dbReference>
<evidence type="ECO:0000313" key="12">
    <source>
        <dbReference type="EMBL" id="MBI3014669.1"/>
    </source>
</evidence>
<comment type="catalytic activity">
    <reaction evidence="9 10">
        <text>XTP + H2O = XMP + diphosphate + H(+)</text>
        <dbReference type="Rhea" id="RHEA:28610"/>
        <dbReference type="ChEBI" id="CHEBI:15377"/>
        <dbReference type="ChEBI" id="CHEBI:15378"/>
        <dbReference type="ChEBI" id="CHEBI:33019"/>
        <dbReference type="ChEBI" id="CHEBI:57464"/>
        <dbReference type="ChEBI" id="CHEBI:61314"/>
        <dbReference type="EC" id="3.6.1.66"/>
    </reaction>
</comment>
<dbReference type="GO" id="GO:0005829">
    <property type="term" value="C:cytosol"/>
    <property type="evidence" value="ECO:0007669"/>
    <property type="project" value="TreeGrafter"/>
</dbReference>
<evidence type="ECO:0000256" key="11">
    <source>
        <dbReference type="RuleBase" id="RU003781"/>
    </source>
</evidence>
<evidence type="ECO:0000256" key="3">
    <source>
        <dbReference type="ARBA" id="ARBA00022723"/>
    </source>
</evidence>
<comment type="similarity">
    <text evidence="1 10 11">Belongs to the HAM1 NTPase family.</text>
</comment>
<comment type="caution">
    <text evidence="12">The sequence shown here is derived from an EMBL/GenBank/DDBJ whole genome shotgun (WGS) entry which is preliminary data.</text>
</comment>
<evidence type="ECO:0000256" key="8">
    <source>
        <dbReference type="ARBA" id="ARBA00051875"/>
    </source>
</evidence>
<accession>A0A932GPB4</accession>
<organism evidence="12 13">
    <name type="scientific">Tectimicrobiota bacterium</name>
    <dbReference type="NCBI Taxonomy" id="2528274"/>
    <lineage>
        <taxon>Bacteria</taxon>
        <taxon>Pseudomonadati</taxon>
        <taxon>Nitrospinota/Tectimicrobiota group</taxon>
        <taxon>Candidatus Tectimicrobiota</taxon>
    </lineage>
</organism>
<feature type="binding site" evidence="10">
    <location>
        <position position="185"/>
    </location>
    <ligand>
        <name>substrate</name>
    </ligand>
</feature>
<dbReference type="PANTHER" id="PTHR11067">
    <property type="entry name" value="INOSINE TRIPHOSPHATE PYROPHOSPHATASE/HAM1 PROTEIN"/>
    <property type="match status" value="1"/>
</dbReference>
<sequence length="219" mass="23220">MDLVLATRNRAKFAEIVEILRGLPAVLISLEESGFQDVVEETGQSYMENAALKALSVAAATGRVTLAEDSGLEVEALGGHPPGGHPPSGYPGVRSARFGGPGLDDIARVALLLRRLESVPEEGRRARFICVVALADPAGEVRFCQGSCEGVIAREARGNSGFGYDPVFLVPALGKTFAELPGKVKNTISHRGRALQKARALLERVCREGTFPQIKGGSE</sequence>
<dbReference type="Pfam" id="PF01725">
    <property type="entry name" value="Ham1p_like"/>
    <property type="match status" value="1"/>
</dbReference>